<dbReference type="Proteomes" id="UP000585272">
    <property type="component" value="Unassembled WGS sequence"/>
</dbReference>
<protein>
    <submittedName>
        <fullName evidence="5">Branched-chain amino acid transport system ATP-binding protein</fullName>
    </submittedName>
</protein>
<dbReference type="EMBL" id="JACHNU010000003">
    <property type="protein sequence ID" value="MBB4663039.1"/>
    <property type="molecule type" value="Genomic_DNA"/>
</dbReference>
<dbReference type="PROSITE" id="PS00211">
    <property type="entry name" value="ABC_TRANSPORTER_1"/>
    <property type="match status" value="1"/>
</dbReference>
<dbReference type="GO" id="GO:0015807">
    <property type="term" value="P:L-amino acid transport"/>
    <property type="evidence" value="ECO:0007669"/>
    <property type="project" value="TreeGrafter"/>
</dbReference>
<dbReference type="Pfam" id="PF00005">
    <property type="entry name" value="ABC_tran"/>
    <property type="match status" value="1"/>
</dbReference>
<evidence type="ECO:0000313" key="6">
    <source>
        <dbReference type="Proteomes" id="UP000585272"/>
    </source>
</evidence>
<dbReference type="SUPFAM" id="SSF52540">
    <property type="entry name" value="P-loop containing nucleoside triphosphate hydrolases"/>
    <property type="match status" value="1"/>
</dbReference>
<evidence type="ECO:0000313" key="5">
    <source>
        <dbReference type="EMBL" id="MBB4663039.1"/>
    </source>
</evidence>
<keyword evidence="3" id="KW-0029">Amino-acid transport</keyword>
<name>A0A840IDX1_9ACTN</name>
<dbReference type="Gene3D" id="3.40.50.300">
    <property type="entry name" value="P-loop containing nucleotide triphosphate hydrolases"/>
    <property type="match status" value="1"/>
</dbReference>
<evidence type="ECO:0000256" key="1">
    <source>
        <dbReference type="ARBA" id="ARBA00005417"/>
    </source>
</evidence>
<dbReference type="InterPro" id="IPR003439">
    <property type="entry name" value="ABC_transporter-like_ATP-bd"/>
</dbReference>
<dbReference type="RefSeq" id="WP_221243044.1">
    <property type="nucleotide sequence ID" value="NZ_JACHNU010000003.1"/>
</dbReference>
<sequence length="228" mass="24279">MSGLVLRGVGAGYGPMRVLEEIDLEVAVGERVGLVGLNGHGKTTLLRAVMGMAGWCDGERSWRGRSIARTAPHELARRGLILMPQGDAVFPGLSVRDNLESGAYLPAAWRRRAARRRRVLDLFPKLVPHLDQPAGTLSGGERRMLSVGRGLMADGELYLVDEPSLGLAPGIATGLVRALMSLELENGAMVIAEQNRSLLGGVDRIVRLHAGRIAEELPAAAAAVAEGR</sequence>
<organism evidence="5 6">
    <name type="scientific">Conexibacter arvalis</name>
    <dbReference type="NCBI Taxonomy" id="912552"/>
    <lineage>
        <taxon>Bacteria</taxon>
        <taxon>Bacillati</taxon>
        <taxon>Actinomycetota</taxon>
        <taxon>Thermoleophilia</taxon>
        <taxon>Solirubrobacterales</taxon>
        <taxon>Conexibacteraceae</taxon>
        <taxon>Conexibacter</taxon>
    </lineage>
</organism>
<dbReference type="GO" id="GO:0005524">
    <property type="term" value="F:ATP binding"/>
    <property type="evidence" value="ECO:0007669"/>
    <property type="project" value="UniProtKB-KW"/>
</dbReference>
<dbReference type="PANTHER" id="PTHR43820:SF4">
    <property type="entry name" value="HIGH-AFFINITY BRANCHED-CHAIN AMINO ACID TRANSPORT ATP-BINDING PROTEIN LIVF"/>
    <property type="match status" value="1"/>
</dbReference>
<keyword evidence="5" id="KW-0067">ATP-binding</keyword>
<dbReference type="AlphaFoldDB" id="A0A840IDX1"/>
<accession>A0A840IDX1</accession>
<evidence type="ECO:0000256" key="2">
    <source>
        <dbReference type="ARBA" id="ARBA00022448"/>
    </source>
</evidence>
<comment type="caution">
    <text evidence="5">The sequence shown here is derived from an EMBL/GenBank/DDBJ whole genome shotgun (WGS) entry which is preliminary data.</text>
</comment>
<comment type="similarity">
    <text evidence="1">Belongs to the ABC transporter superfamily.</text>
</comment>
<feature type="domain" description="ABC transporter" evidence="4">
    <location>
        <begin position="4"/>
        <end position="227"/>
    </location>
</feature>
<dbReference type="InterPro" id="IPR027417">
    <property type="entry name" value="P-loop_NTPase"/>
</dbReference>
<keyword evidence="5" id="KW-0547">Nucleotide-binding</keyword>
<evidence type="ECO:0000256" key="3">
    <source>
        <dbReference type="ARBA" id="ARBA00022970"/>
    </source>
</evidence>
<proteinExistence type="inferred from homology"/>
<dbReference type="GO" id="GO:0015658">
    <property type="term" value="F:branched-chain amino acid transmembrane transporter activity"/>
    <property type="evidence" value="ECO:0007669"/>
    <property type="project" value="TreeGrafter"/>
</dbReference>
<dbReference type="InterPro" id="IPR052156">
    <property type="entry name" value="BCAA_Transport_ATP-bd_LivF"/>
</dbReference>
<keyword evidence="2" id="KW-0813">Transport</keyword>
<gene>
    <name evidence="5" type="ORF">BDZ31_002628</name>
</gene>
<dbReference type="GO" id="GO:0016887">
    <property type="term" value="F:ATP hydrolysis activity"/>
    <property type="evidence" value="ECO:0007669"/>
    <property type="project" value="InterPro"/>
</dbReference>
<keyword evidence="6" id="KW-1185">Reference proteome</keyword>
<dbReference type="PANTHER" id="PTHR43820">
    <property type="entry name" value="HIGH-AFFINITY BRANCHED-CHAIN AMINO ACID TRANSPORT ATP-BINDING PROTEIN LIVF"/>
    <property type="match status" value="1"/>
</dbReference>
<reference evidence="5 6" key="1">
    <citation type="submission" date="2020-08" db="EMBL/GenBank/DDBJ databases">
        <title>Genomic Encyclopedia of Archaeal and Bacterial Type Strains, Phase II (KMG-II): from individual species to whole genera.</title>
        <authorList>
            <person name="Goeker M."/>
        </authorList>
    </citation>
    <scope>NUCLEOTIDE SEQUENCE [LARGE SCALE GENOMIC DNA]</scope>
    <source>
        <strain evidence="5 6">DSM 23288</strain>
    </source>
</reference>
<dbReference type="PROSITE" id="PS50893">
    <property type="entry name" value="ABC_TRANSPORTER_2"/>
    <property type="match status" value="1"/>
</dbReference>
<dbReference type="InterPro" id="IPR017871">
    <property type="entry name" value="ABC_transporter-like_CS"/>
</dbReference>
<evidence type="ECO:0000259" key="4">
    <source>
        <dbReference type="PROSITE" id="PS50893"/>
    </source>
</evidence>